<feature type="region of interest" description="Disordered" evidence="1">
    <location>
        <begin position="81"/>
        <end position="112"/>
    </location>
</feature>
<comment type="caution">
    <text evidence="2">The sequence shown here is derived from an EMBL/GenBank/DDBJ whole genome shotgun (WGS) entry which is preliminary data.</text>
</comment>
<gene>
    <name evidence="2" type="ORF">HYALB_00005700</name>
</gene>
<dbReference type="AlphaFoldDB" id="A0A9N9LJG5"/>
<evidence type="ECO:0000313" key="2">
    <source>
        <dbReference type="EMBL" id="CAG8976294.1"/>
    </source>
</evidence>
<dbReference type="Proteomes" id="UP000701801">
    <property type="component" value="Unassembled WGS sequence"/>
</dbReference>
<evidence type="ECO:0000256" key="1">
    <source>
        <dbReference type="SAM" id="MobiDB-lite"/>
    </source>
</evidence>
<organism evidence="2 3">
    <name type="scientific">Hymenoscyphus albidus</name>
    <dbReference type="NCBI Taxonomy" id="595503"/>
    <lineage>
        <taxon>Eukaryota</taxon>
        <taxon>Fungi</taxon>
        <taxon>Dikarya</taxon>
        <taxon>Ascomycota</taxon>
        <taxon>Pezizomycotina</taxon>
        <taxon>Leotiomycetes</taxon>
        <taxon>Helotiales</taxon>
        <taxon>Helotiaceae</taxon>
        <taxon>Hymenoscyphus</taxon>
    </lineage>
</organism>
<feature type="compositionally biased region" description="Polar residues" evidence="1">
    <location>
        <begin position="29"/>
        <end position="40"/>
    </location>
</feature>
<feature type="compositionally biased region" description="Basic and acidic residues" evidence="1">
    <location>
        <begin position="81"/>
        <end position="95"/>
    </location>
</feature>
<feature type="compositionally biased region" description="Polar residues" evidence="1">
    <location>
        <begin position="1"/>
        <end position="16"/>
    </location>
</feature>
<feature type="region of interest" description="Disordered" evidence="1">
    <location>
        <begin position="1"/>
        <end position="40"/>
    </location>
</feature>
<name>A0A9N9LJG5_9HELO</name>
<feature type="compositionally biased region" description="Polar residues" evidence="1">
    <location>
        <begin position="98"/>
        <end position="107"/>
    </location>
</feature>
<evidence type="ECO:0000313" key="3">
    <source>
        <dbReference type="Proteomes" id="UP000701801"/>
    </source>
</evidence>
<dbReference type="EMBL" id="CAJVRM010000172">
    <property type="protein sequence ID" value="CAG8976294.1"/>
    <property type="molecule type" value="Genomic_DNA"/>
</dbReference>
<sequence length="211" mass="23476">MTSSTSATDSLANNASPKDATNLRPNPLPSTSNPDAQTTKAKNLYAPLVRFVKAYGGDAALNNLAQDLPALQPIDWEKLLHAPPKSDSHDSKDESMMGETSKSTPQPTYVDGMPPDLNMTFEELVEKLESGSPEIREVPDAIETSIKRRLETILESTCESDLDTYDPPEHTLPQNLTKEQKLEFLSRDISMWLYAEWLYLQSQKQYASPSC</sequence>
<protein>
    <submittedName>
        <fullName evidence="2">Uncharacterized protein</fullName>
    </submittedName>
</protein>
<accession>A0A9N9LJG5</accession>
<reference evidence="2" key="1">
    <citation type="submission" date="2021-07" db="EMBL/GenBank/DDBJ databases">
        <authorList>
            <person name="Durling M."/>
        </authorList>
    </citation>
    <scope>NUCLEOTIDE SEQUENCE</scope>
</reference>
<proteinExistence type="predicted"/>
<keyword evidence="3" id="KW-1185">Reference proteome</keyword>